<sequence>MARVLASHPDVVFADEPTGALDTATGQEVLGLLRESAEAGAAVVLVTHDLEAACR</sequence>
<dbReference type="Proteomes" id="UP000219994">
    <property type="component" value="Unassembled WGS sequence"/>
</dbReference>
<dbReference type="PANTHER" id="PTHR24220">
    <property type="entry name" value="IMPORT ATP-BINDING PROTEIN"/>
    <property type="match status" value="1"/>
</dbReference>
<protein>
    <recommendedName>
        <fullName evidence="3">ABC transporter domain-containing protein</fullName>
    </recommendedName>
</protein>
<dbReference type="Gene3D" id="3.40.50.300">
    <property type="entry name" value="P-loop containing nucleotide triphosphate hydrolases"/>
    <property type="match status" value="1"/>
</dbReference>
<dbReference type="PANTHER" id="PTHR24220:SF685">
    <property type="entry name" value="ABC TRANSPORTER RELATED"/>
    <property type="match status" value="1"/>
</dbReference>
<comment type="caution">
    <text evidence="1">The sequence shown here is derived from an EMBL/GenBank/DDBJ whole genome shotgun (WGS) entry which is preliminary data.</text>
</comment>
<dbReference type="EMBL" id="NAEP01000023">
    <property type="protein sequence ID" value="PDQ36127.1"/>
    <property type="molecule type" value="Genomic_DNA"/>
</dbReference>
<proteinExistence type="predicted"/>
<dbReference type="SUPFAM" id="SSF52540">
    <property type="entry name" value="P-loop containing nucleoside triphosphate hydrolases"/>
    <property type="match status" value="1"/>
</dbReference>
<gene>
    <name evidence="1" type="ORF">B5766_03055</name>
</gene>
<evidence type="ECO:0008006" key="3">
    <source>
        <dbReference type="Google" id="ProtNLM"/>
    </source>
</evidence>
<dbReference type="InterPro" id="IPR015854">
    <property type="entry name" value="ABC_transpr_LolD-like"/>
</dbReference>
<dbReference type="GO" id="GO:0022857">
    <property type="term" value="F:transmembrane transporter activity"/>
    <property type="evidence" value="ECO:0007669"/>
    <property type="project" value="TreeGrafter"/>
</dbReference>
<name>A0A2A6FTZ2_9MICO</name>
<evidence type="ECO:0000313" key="2">
    <source>
        <dbReference type="Proteomes" id="UP000219994"/>
    </source>
</evidence>
<accession>A0A2A6FTZ2</accession>
<dbReference type="AlphaFoldDB" id="A0A2A6FTZ2"/>
<dbReference type="GO" id="GO:0005886">
    <property type="term" value="C:plasma membrane"/>
    <property type="evidence" value="ECO:0007669"/>
    <property type="project" value="TreeGrafter"/>
</dbReference>
<evidence type="ECO:0000313" key="1">
    <source>
        <dbReference type="EMBL" id="PDQ36127.1"/>
    </source>
</evidence>
<dbReference type="InterPro" id="IPR027417">
    <property type="entry name" value="P-loop_NTPase"/>
</dbReference>
<reference evidence="2" key="1">
    <citation type="submission" date="2017-03" db="EMBL/GenBank/DDBJ databases">
        <authorList>
            <person name="Lund M.B."/>
        </authorList>
    </citation>
    <scope>NUCLEOTIDE SEQUENCE [LARGE SCALE GENOMIC DNA]</scope>
</reference>
<organism evidence="1 2">
    <name type="scientific">Candidatus Lumbricidiphila eiseniae</name>
    <dbReference type="NCBI Taxonomy" id="1969409"/>
    <lineage>
        <taxon>Bacteria</taxon>
        <taxon>Bacillati</taxon>
        <taxon>Actinomycetota</taxon>
        <taxon>Actinomycetes</taxon>
        <taxon>Micrococcales</taxon>
        <taxon>Microbacteriaceae</taxon>
        <taxon>Candidatus Lumbricidiphila</taxon>
    </lineage>
</organism>